<dbReference type="SUPFAM" id="SSF53474">
    <property type="entry name" value="alpha/beta-Hydrolases"/>
    <property type="match status" value="1"/>
</dbReference>
<protein>
    <recommendedName>
        <fullName evidence="1">Alpha/beta hydrolase fold-3 domain-containing protein</fullName>
    </recommendedName>
</protein>
<dbReference type="Proteomes" id="UP000053593">
    <property type="component" value="Unassembled WGS sequence"/>
</dbReference>
<dbReference type="GO" id="GO:0019433">
    <property type="term" value="P:triglyceride catabolic process"/>
    <property type="evidence" value="ECO:0007669"/>
    <property type="project" value="TreeGrafter"/>
</dbReference>
<dbReference type="GO" id="GO:0004771">
    <property type="term" value="F:sterol ester esterase activity"/>
    <property type="evidence" value="ECO:0007669"/>
    <property type="project" value="TreeGrafter"/>
</dbReference>
<gene>
    <name evidence="2" type="ORF">GYMLUDRAFT_49960</name>
</gene>
<evidence type="ECO:0000259" key="1">
    <source>
        <dbReference type="Pfam" id="PF07859"/>
    </source>
</evidence>
<dbReference type="PANTHER" id="PTHR23025">
    <property type="entry name" value="TRIACYLGLYCEROL LIPASE"/>
    <property type="match status" value="1"/>
</dbReference>
<dbReference type="Gene3D" id="3.40.50.1820">
    <property type="entry name" value="alpha/beta hydrolase"/>
    <property type="match status" value="1"/>
</dbReference>
<evidence type="ECO:0000313" key="2">
    <source>
        <dbReference type="EMBL" id="KIK52342.1"/>
    </source>
</evidence>
<proteinExistence type="predicted"/>
<dbReference type="InterPro" id="IPR013094">
    <property type="entry name" value="AB_hydrolase_3"/>
</dbReference>
<dbReference type="GO" id="GO:0005829">
    <property type="term" value="C:cytosol"/>
    <property type="evidence" value="ECO:0007669"/>
    <property type="project" value="TreeGrafter"/>
</dbReference>
<organism evidence="2 3">
    <name type="scientific">Collybiopsis luxurians FD-317 M1</name>
    <dbReference type="NCBI Taxonomy" id="944289"/>
    <lineage>
        <taxon>Eukaryota</taxon>
        <taxon>Fungi</taxon>
        <taxon>Dikarya</taxon>
        <taxon>Basidiomycota</taxon>
        <taxon>Agaricomycotina</taxon>
        <taxon>Agaricomycetes</taxon>
        <taxon>Agaricomycetidae</taxon>
        <taxon>Agaricales</taxon>
        <taxon>Marasmiineae</taxon>
        <taxon>Omphalotaceae</taxon>
        <taxon>Collybiopsis</taxon>
        <taxon>Collybiopsis luxurians</taxon>
    </lineage>
</organism>
<sequence>MTPVMTDYAYLSAPDPEFVAAVPGLMTPRGSESDELDIPGMRERYYSTLLPMILKRREPYLPPNDAYTVTDHYITADDGTKILARCITPRSKNTSTFPLMISMHGGGFFFGDVGMNDYYLRTVSVDLQISIVNIDYRLAPEHPFPTGLNDCYSVVKYIVENPSKFSASLSSGFIIQGSSSGANFATVIAHRALNDPFFKNRPYFTGQSLSMPWVIHPDAYSDELKPFLLSLEQNKDAPLLSKNDLVVSAKMYAAPPDDPEMSPLLYVSHEGLPKTYFQICGWDPLRDEGLLYARKLKESGVSTKVDIYAGLPHGFSGVAAELNVSKKYEQDYQDGIRWLLHRES</sequence>
<dbReference type="OrthoDB" id="408631at2759"/>
<feature type="domain" description="Alpha/beta hydrolase fold-3" evidence="1">
    <location>
        <begin position="101"/>
        <end position="315"/>
    </location>
</feature>
<dbReference type="InterPro" id="IPR029058">
    <property type="entry name" value="AB_hydrolase_fold"/>
</dbReference>
<dbReference type="GO" id="GO:0004806">
    <property type="term" value="F:triacylglycerol lipase activity"/>
    <property type="evidence" value="ECO:0007669"/>
    <property type="project" value="TreeGrafter"/>
</dbReference>
<keyword evidence="3" id="KW-1185">Reference proteome</keyword>
<dbReference type="HOGENOM" id="CLU_012494_6_3_1"/>
<name>A0A0D0C3D9_9AGAR</name>
<reference evidence="2 3" key="1">
    <citation type="submission" date="2014-04" db="EMBL/GenBank/DDBJ databases">
        <title>Evolutionary Origins and Diversification of the Mycorrhizal Mutualists.</title>
        <authorList>
            <consortium name="DOE Joint Genome Institute"/>
            <consortium name="Mycorrhizal Genomics Consortium"/>
            <person name="Kohler A."/>
            <person name="Kuo A."/>
            <person name="Nagy L.G."/>
            <person name="Floudas D."/>
            <person name="Copeland A."/>
            <person name="Barry K.W."/>
            <person name="Cichocki N."/>
            <person name="Veneault-Fourrey C."/>
            <person name="LaButti K."/>
            <person name="Lindquist E.A."/>
            <person name="Lipzen A."/>
            <person name="Lundell T."/>
            <person name="Morin E."/>
            <person name="Murat C."/>
            <person name="Riley R."/>
            <person name="Ohm R."/>
            <person name="Sun H."/>
            <person name="Tunlid A."/>
            <person name="Henrissat B."/>
            <person name="Grigoriev I.V."/>
            <person name="Hibbett D.S."/>
            <person name="Martin F."/>
        </authorList>
    </citation>
    <scope>NUCLEOTIDE SEQUENCE [LARGE SCALE GENOMIC DNA]</scope>
    <source>
        <strain evidence="2 3">FD-317 M1</strain>
    </source>
</reference>
<dbReference type="EMBL" id="KN834844">
    <property type="protein sequence ID" value="KIK52342.1"/>
    <property type="molecule type" value="Genomic_DNA"/>
</dbReference>
<dbReference type="Pfam" id="PF07859">
    <property type="entry name" value="Abhydrolase_3"/>
    <property type="match status" value="1"/>
</dbReference>
<dbReference type="AlphaFoldDB" id="A0A0D0C3D9"/>
<dbReference type="ESTHER" id="9agar-a0a0d0c3d9">
    <property type="family name" value="Hormone-sensitive_lipase_like"/>
</dbReference>
<accession>A0A0D0C3D9</accession>
<evidence type="ECO:0000313" key="3">
    <source>
        <dbReference type="Proteomes" id="UP000053593"/>
    </source>
</evidence>
<dbReference type="PANTHER" id="PTHR23025:SF3">
    <property type="entry name" value="HORMONE-SENSITIVE LIPASE"/>
    <property type="match status" value="1"/>
</dbReference>